<evidence type="ECO:0000259" key="5">
    <source>
        <dbReference type="PROSITE" id="PS51935"/>
    </source>
</evidence>
<name>A0A941EE11_9ACTN</name>
<accession>A0A941EE11</accession>
<dbReference type="InterPro" id="IPR038765">
    <property type="entry name" value="Papain-like_cys_pep_sf"/>
</dbReference>
<keyword evidence="7" id="KW-1185">Reference proteome</keyword>
<dbReference type="Pfam" id="PF00877">
    <property type="entry name" value="NLPC_P60"/>
    <property type="match status" value="1"/>
</dbReference>
<dbReference type="Proteomes" id="UP000676325">
    <property type="component" value="Unassembled WGS sequence"/>
</dbReference>
<evidence type="ECO:0000313" key="6">
    <source>
        <dbReference type="EMBL" id="MBR7828757.1"/>
    </source>
</evidence>
<dbReference type="InterPro" id="IPR000064">
    <property type="entry name" value="NLP_P60_dom"/>
</dbReference>
<feature type="domain" description="NlpC/P60" evidence="5">
    <location>
        <begin position="236"/>
        <end position="392"/>
    </location>
</feature>
<keyword evidence="2" id="KW-0645">Protease</keyword>
<organism evidence="6 7">
    <name type="scientific">Actinospica acidithermotolerans</name>
    <dbReference type="NCBI Taxonomy" id="2828514"/>
    <lineage>
        <taxon>Bacteria</taxon>
        <taxon>Bacillati</taxon>
        <taxon>Actinomycetota</taxon>
        <taxon>Actinomycetes</taxon>
        <taxon>Catenulisporales</taxon>
        <taxon>Actinospicaceae</taxon>
        <taxon>Actinospica</taxon>
    </lineage>
</organism>
<evidence type="ECO:0000256" key="1">
    <source>
        <dbReference type="ARBA" id="ARBA00007074"/>
    </source>
</evidence>
<protein>
    <submittedName>
        <fullName evidence="6">C40 family peptidase</fullName>
    </submittedName>
</protein>
<evidence type="ECO:0000256" key="2">
    <source>
        <dbReference type="ARBA" id="ARBA00022670"/>
    </source>
</evidence>
<dbReference type="RefSeq" id="WP_212519893.1">
    <property type="nucleotide sequence ID" value="NZ_JAGSOH010000065.1"/>
</dbReference>
<comment type="caution">
    <text evidence="6">The sequence shown here is derived from an EMBL/GenBank/DDBJ whole genome shotgun (WGS) entry which is preliminary data.</text>
</comment>
<dbReference type="GO" id="GO:0008234">
    <property type="term" value="F:cysteine-type peptidase activity"/>
    <property type="evidence" value="ECO:0007669"/>
    <property type="project" value="UniProtKB-KW"/>
</dbReference>
<comment type="similarity">
    <text evidence="1">Belongs to the peptidase C40 family.</text>
</comment>
<evidence type="ECO:0000256" key="3">
    <source>
        <dbReference type="ARBA" id="ARBA00022801"/>
    </source>
</evidence>
<keyword evidence="3" id="KW-0378">Hydrolase</keyword>
<dbReference type="Gene3D" id="3.90.1720.10">
    <property type="entry name" value="endopeptidase domain like (from Nostoc punctiforme)"/>
    <property type="match status" value="1"/>
</dbReference>
<dbReference type="SUPFAM" id="SSF54001">
    <property type="entry name" value="Cysteine proteinases"/>
    <property type="match status" value="1"/>
</dbReference>
<dbReference type="PANTHER" id="PTHR47359">
    <property type="entry name" value="PEPTIDOGLYCAN DL-ENDOPEPTIDASE CWLO"/>
    <property type="match status" value="1"/>
</dbReference>
<evidence type="ECO:0000313" key="7">
    <source>
        <dbReference type="Proteomes" id="UP000676325"/>
    </source>
</evidence>
<dbReference type="EMBL" id="JAGSOH010000065">
    <property type="protein sequence ID" value="MBR7828757.1"/>
    <property type="molecule type" value="Genomic_DNA"/>
</dbReference>
<evidence type="ECO:0000256" key="4">
    <source>
        <dbReference type="ARBA" id="ARBA00022807"/>
    </source>
</evidence>
<dbReference type="InterPro" id="IPR023346">
    <property type="entry name" value="Lysozyme-like_dom_sf"/>
</dbReference>
<dbReference type="InterPro" id="IPR051794">
    <property type="entry name" value="PG_Endopeptidase_C40"/>
</dbReference>
<dbReference type="AlphaFoldDB" id="A0A941EE11"/>
<dbReference type="SUPFAM" id="SSF53955">
    <property type="entry name" value="Lysozyme-like"/>
    <property type="match status" value="1"/>
</dbReference>
<reference evidence="6" key="1">
    <citation type="submission" date="2021-04" db="EMBL/GenBank/DDBJ databases">
        <title>Genome based classification of Actinospica acidithermotolerans sp. nov., an actinobacterium isolated from an Indonesian hot spring.</title>
        <authorList>
            <person name="Kusuma A.B."/>
            <person name="Putra K.E."/>
            <person name="Nafisah S."/>
            <person name="Loh J."/>
            <person name="Nouioui I."/>
            <person name="Goodfellow M."/>
        </authorList>
    </citation>
    <scope>NUCLEOTIDE SEQUENCE</scope>
    <source>
        <strain evidence="6">MGRD01-02</strain>
    </source>
</reference>
<proteinExistence type="inferred from homology"/>
<gene>
    <name evidence="6" type="ORF">KDK95_20785</name>
</gene>
<sequence length="392" mass="40961">MLPALAAKHALRYLAKHPAARRVAIASAIATTFGVPLTVTAAAMMAFGGGASAAAAPQTVPGIPPQALAAYSAAVTEVTNYVPTCQGLTWADLAAIAQVESSQMAGETISSDGTVSPPIYGPELNGTDGNRVVKDTDHGVLDGDTVYDRAVGPMQILPATWTSLRHQMHLPLGNPQNINDAALTTAVYLCGNGRDLSDPKQLAAAIFEYNNSQQYVQQVESWITAFNSQGQNPQAANKGQVAIAAAQRYLGTPYSYGGGNPSGPTLGECDWSVGGGILDGVCYGATTVGFDCSGLAQYAYAQAGVTLPRVAQQQYDQAPTKYTAAQGLSVLQPGDLVFFAYNTADPDAYDGNIHHVGIYLGGGMMIDAPTTGQHVRTESVWLDQYAGGAQWW</sequence>
<dbReference type="PANTHER" id="PTHR47359:SF3">
    <property type="entry name" value="NLP_P60 DOMAIN-CONTAINING PROTEIN-RELATED"/>
    <property type="match status" value="1"/>
</dbReference>
<dbReference type="PROSITE" id="PS51935">
    <property type="entry name" value="NLPC_P60"/>
    <property type="match status" value="1"/>
</dbReference>
<keyword evidence="4" id="KW-0788">Thiol protease</keyword>
<dbReference type="GO" id="GO:0006508">
    <property type="term" value="P:proteolysis"/>
    <property type="evidence" value="ECO:0007669"/>
    <property type="project" value="UniProtKB-KW"/>
</dbReference>